<proteinExistence type="predicted"/>
<reference evidence="5 6" key="1">
    <citation type="submission" date="2019-01" db="EMBL/GenBank/DDBJ databases">
        <title>Agromyces.</title>
        <authorList>
            <person name="Li J."/>
        </authorList>
    </citation>
    <scope>NUCLEOTIDE SEQUENCE [LARGE SCALE GENOMIC DNA]</scope>
    <source>
        <strain evidence="5 6">DSM 23870</strain>
    </source>
</reference>
<feature type="domain" description="Glycosyltransferase subfamily 4-like N-terminal" evidence="3">
    <location>
        <begin position="13"/>
        <end position="169"/>
    </location>
</feature>
<dbReference type="Pfam" id="PF13439">
    <property type="entry name" value="Glyco_transf_4"/>
    <property type="match status" value="1"/>
</dbReference>
<accession>A0A4Q2M7I8</accession>
<reference evidence="4 7" key="2">
    <citation type="submission" date="2020-07" db="EMBL/GenBank/DDBJ databases">
        <title>Sequencing the genomes of 1000 actinobacteria strains.</title>
        <authorList>
            <person name="Klenk H.-P."/>
        </authorList>
    </citation>
    <scope>NUCLEOTIDE SEQUENCE [LARGE SCALE GENOMIC DNA]</scope>
    <source>
        <strain evidence="4 7">DSM 23870</strain>
    </source>
</reference>
<protein>
    <submittedName>
        <fullName evidence="4 5">Glycosyltransferase</fullName>
    </submittedName>
</protein>
<evidence type="ECO:0000256" key="1">
    <source>
        <dbReference type="ARBA" id="ARBA00022676"/>
    </source>
</evidence>
<comment type="caution">
    <text evidence="5">The sequence shown here is derived from an EMBL/GenBank/DDBJ whole genome shotgun (WGS) entry which is preliminary data.</text>
</comment>
<keyword evidence="6" id="KW-1185">Reference proteome</keyword>
<dbReference type="EMBL" id="JACCBI010000001">
    <property type="protein sequence ID" value="NYD68515.1"/>
    <property type="molecule type" value="Genomic_DNA"/>
</dbReference>
<sequence length="365" mass="38938">MRIVFLITSLHGGGAEFVARTWADTLQAGGDDVSIAIASGSADGSERWTKVPVTALGSGRSAQIKALRSLLAMERVDVVVSLQTYPNLIALTALRSLGDGHRPLHLISERNLVSLGMKGASRSHRLKIAVARRLYRRADHAVAISHPVAAELVSWFNVDGDKCTVVPNPATSKPGLLEPTYVKAVNATDTITLVLPSRLVKQKQPLLALHVAHELNRRGLAARVVSFGEGPLLDACFRTARELNVEFEHAGWEEEWFVKTPSNSVVLLPSLREGFGNVLVEAACAGLPSVALSAALGTADAVVPGLSGQLSASADPAVIADAVLACAELSESDLYPWLSRFTPESSTKDLRDLVVRLQSRVVSGR</sequence>
<dbReference type="GO" id="GO:0016757">
    <property type="term" value="F:glycosyltransferase activity"/>
    <property type="evidence" value="ECO:0007669"/>
    <property type="project" value="UniProtKB-KW"/>
</dbReference>
<gene>
    <name evidence="4" type="ORF">BJ972_003034</name>
    <name evidence="5" type="ORF">ESP50_11825</name>
</gene>
<dbReference type="InterPro" id="IPR028098">
    <property type="entry name" value="Glyco_trans_4-like_N"/>
</dbReference>
<dbReference type="SUPFAM" id="SSF53756">
    <property type="entry name" value="UDP-Glycosyltransferase/glycogen phosphorylase"/>
    <property type="match status" value="1"/>
</dbReference>
<dbReference type="PANTHER" id="PTHR12526:SF510">
    <property type="entry name" value="D-INOSITOL 3-PHOSPHATE GLYCOSYLTRANSFERASE"/>
    <property type="match status" value="1"/>
</dbReference>
<evidence type="ECO:0000259" key="3">
    <source>
        <dbReference type="Pfam" id="PF13439"/>
    </source>
</evidence>
<dbReference type="OrthoDB" id="9772485at2"/>
<dbReference type="RefSeq" id="WP_129175406.1">
    <property type="nucleotide sequence ID" value="NZ_JACCBI010000001.1"/>
</dbReference>
<dbReference type="Pfam" id="PF13692">
    <property type="entry name" value="Glyco_trans_1_4"/>
    <property type="match status" value="1"/>
</dbReference>
<dbReference type="Gene3D" id="3.40.50.2000">
    <property type="entry name" value="Glycogen Phosphorylase B"/>
    <property type="match status" value="2"/>
</dbReference>
<dbReference type="EMBL" id="SDPM01000006">
    <property type="protein sequence ID" value="RXZ85901.1"/>
    <property type="molecule type" value="Genomic_DNA"/>
</dbReference>
<evidence type="ECO:0000313" key="7">
    <source>
        <dbReference type="Proteomes" id="UP000581087"/>
    </source>
</evidence>
<name>A0A4Q2M7I8_9MICO</name>
<dbReference type="Proteomes" id="UP000292686">
    <property type="component" value="Unassembled WGS sequence"/>
</dbReference>
<keyword evidence="2 5" id="KW-0808">Transferase</keyword>
<dbReference type="Proteomes" id="UP000581087">
    <property type="component" value="Unassembled WGS sequence"/>
</dbReference>
<evidence type="ECO:0000313" key="6">
    <source>
        <dbReference type="Proteomes" id="UP000292686"/>
    </source>
</evidence>
<evidence type="ECO:0000313" key="5">
    <source>
        <dbReference type="EMBL" id="RXZ85901.1"/>
    </source>
</evidence>
<organism evidence="5 6">
    <name type="scientific">Agromyces atrinae</name>
    <dbReference type="NCBI Taxonomy" id="592376"/>
    <lineage>
        <taxon>Bacteria</taxon>
        <taxon>Bacillati</taxon>
        <taxon>Actinomycetota</taxon>
        <taxon>Actinomycetes</taxon>
        <taxon>Micrococcales</taxon>
        <taxon>Microbacteriaceae</taxon>
        <taxon>Agromyces</taxon>
    </lineage>
</organism>
<evidence type="ECO:0000256" key="2">
    <source>
        <dbReference type="ARBA" id="ARBA00022679"/>
    </source>
</evidence>
<dbReference type="AlphaFoldDB" id="A0A4Q2M7I8"/>
<dbReference type="PANTHER" id="PTHR12526">
    <property type="entry name" value="GLYCOSYLTRANSFERASE"/>
    <property type="match status" value="1"/>
</dbReference>
<evidence type="ECO:0000313" key="4">
    <source>
        <dbReference type="EMBL" id="NYD68515.1"/>
    </source>
</evidence>
<keyword evidence="1" id="KW-0328">Glycosyltransferase</keyword>